<name>A0A9N7R232_STRHE</name>
<dbReference type="EMBL" id="CACSLK010000984">
    <property type="protein sequence ID" value="CAA0807143.1"/>
    <property type="molecule type" value="Genomic_DNA"/>
</dbReference>
<evidence type="ECO:0000313" key="2">
    <source>
        <dbReference type="Proteomes" id="UP001153555"/>
    </source>
</evidence>
<sequence>VGVLFKRLSANASSGDALRFRGLAWVNNVIVEEWKLSRCRAPCTVEAELLQIRDWLYHGAGHHWHKVWIQTFNKDLSSRLNSRDSFESRLSMVVEDIYSLLSVFF</sequence>
<dbReference type="Proteomes" id="UP001153555">
    <property type="component" value="Unassembled WGS sequence"/>
</dbReference>
<feature type="non-terminal residue" evidence="1">
    <location>
        <position position="105"/>
    </location>
</feature>
<reference evidence="1" key="1">
    <citation type="submission" date="2019-12" db="EMBL/GenBank/DDBJ databases">
        <authorList>
            <person name="Scholes J."/>
        </authorList>
    </citation>
    <scope>NUCLEOTIDE SEQUENCE</scope>
</reference>
<organism evidence="1 2">
    <name type="scientific">Striga hermonthica</name>
    <name type="common">Purple witchweed</name>
    <name type="synonym">Buchnera hermonthica</name>
    <dbReference type="NCBI Taxonomy" id="68872"/>
    <lineage>
        <taxon>Eukaryota</taxon>
        <taxon>Viridiplantae</taxon>
        <taxon>Streptophyta</taxon>
        <taxon>Embryophyta</taxon>
        <taxon>Tracheophyta</taxon>
        <taxon>Spermatophyta</taxon>
        <taxon>Magnoliopsida</taxon>
        <taxon>eudicotyledons</taxon>
        <taxon>Gunneridae</taxon>
        <taxon>Pentapetalae</taxon>
        <taxon>asterids</taxon>
        <taxon>lamiids</taxon>
        <taxon>Lamiales</taxon>
        <taxon>Orobanchaceae</taxon>
        <taxon>Buchnereae</taxon>
        <taxon>Striga</taxon>
    </lineage>
</organism>
<protein>
    <submittedName>
        <fullName evidence="1">Uncharacterized protein</fullName>
    </submittedName>
</protein>
<proteinExistence type="predicted"/>
<accession>A0A9N7R232</accession>
<feature type="non-terminal residue" evidence="1">
    <location>
        <position position="1"/>
    </location>
</feature>
<evidence type="ECO:0000313" key="1">
    <source>
        <dbReference type="EMBL" id="CAA0807143.1"/>
    </source>
</evidence>
<comment type="caution">
    <text evidence="1">The sequence shown here is derived from an EMBL/GenBank/DDBJ whole genome shotgun (WGS) entry which is preliminary data.</text>
</comment>
<gene>
    <name evidence="1" type="ORF">SHERM_10009</name>
</gene>
<keyword evidence="2" id="KW-1185">Reference proteome</keyword>
<dbReference type="AlphaFoldDB" id="A0A9N7R232"/>